<dbReference type="AlphaFoldDB" id="A0A1C4H6J0"/>
<accession>A0A1C4H6J0</accession>
<protein>
    <submittedName>
        <fullName evidence="2">Uncharacterized protein</fullName>
    </submittedName>
</protein>
<evidence type="ECO:0000256" key="1">
    <source>
        <dbReference type="SAM" id="MobiDB-lite"/>
    </source>
</evidence>
<gene>
    <name evidence="2" type="ORF">GA0061077_1211</name>
</gene>
<organism evidence="2 3">
    <name type="scientific">Bifidobacterium commune</name>
    <dbReference type="NCBI Taxonomy" id="1505727"/>
    <lineage>
        <taxon>Bacteria</taxon>
        <taxon>Bacillati</taxon>
        <taxon>Actinomycetota</taxon>
        <taxon>Actinomycetes</taxon>
        <taxon>Bifidobacteriales</taxon>
        <taxon>Bifidobacteriaceae</taxon>
        <taxon>Bifidobacterium</taxon>
    </lineage>
</organism>
<dbReference type="EMBL" id="FMBL01000003">
    <property type="protein sequence ID" value="SCC80465.1"/>
    <property type="molecule type" value="Genomic_DNA"/>
</dbReference>
<sequence length="110" mass="11855">MGTLITIIMTALCLTIGAVLPAFVPGQETTRASMSVSQANQAHVTTQTATDPTSKTSLQTNFIATHDNSPRHRTSVKLHSQRITDLGQAIQRSCPQPNHRQGHESHPMGS</sequence>
<keyword evidence="3" id="KW-1185">Reference proteome</keyword>
<feature type="compositionally biased region" description="Basic and acidic residues" evidence="1">
    <location>
        <begin position="101"/>
        <end position="110"/>
    </location>
</feature>
<evidence type="ECO:0000313" key="2">
    <source>
        <dbReference type="EMBL" id="SCC80465.1"/>
    </source>
</evidence>
<feature type="compositionally biased region" description="Polar residues" evidence="1">
    <location>
        <begin position="90"/>
        <end position="99"/>
    </location>
</feature>
<evidence type="ECO:0000313" key="3">
    <source>
        <dbReference type="Proteomes" id="UP000242610"/>
    </source>
</evidence>
<name>A0A1C4H6J0_9BIFI</name>
<dbReference type="Proteomes" id="UP000242610">
    <property type="component" value="Unassembled WGS sequence"/>
</dbReference>
<feature type="region of interest" description="Disordered" evidence="1">
    <location>
        <begin position="87"/>
        <end position="110"/>
    </location>
</feature>
<proteinExistence type="predicted"/>
<reference evidence="3" key="1">
    <citation type="submission" date="2016-08" db="EMBL/GenBank/DDBJ databases">
        <authorList>
            <person name="Varghese N."/>
            <person name="Submissions Spin"/>
        </authorList>
    </citation>
    <scope>NUCLEOTIDE SEQUENCE [LARGE SCALE GENOMIC DNA]</scope>
    <source>
        <strain evidence="3">R-52791</strain>
    </source>
</reference>